<evidence type="ECO:0008006" key="4">
    <source>
        <dbReference type="Google" id="ProtNLM"/>
    </source>
</evidence>
<dbReference type="Proteomes" id="UP001501020">
    <property type="component" value="Unassembled WGS sequence"/>
</dbReference>
<name>A0ABP5M7R6_9ACTN</name>
<feature type="region of interest" description="Disordered" evidence="1">
    <location>
        <begin position="1"/>
        <end position="24"/>
    </location>
</feature>
<reference evidence="3" key="1">
    <citation type="journal article" date="2019" name="Int. J. Syst. Evol. Microbiol.">
        <title>The Global Catalogue of Microorganisms (GCM) 10K type strain sequencing project: providing services to taxonomists for standard genome sequencing and annotation.</title>
        <authorList>
            <consortium name="The Broad Institute Genomics Platform"/>
            <consortium name="The Broad Institute Genome Sequencing Center for Infectious Disease"/>
            <person name="Wu L."/>
            <person name="Ma J."/>
        </authorList>
    </citation>
    <scope>NUCLEOTIDE SEQUENCE [LARGE SCALE GENOMIC DNA]</scope>
    <source>
        <strain evidence="3">JCM 13850</strain>
    </source>
</reference>
<comment type="caution">
    <text evidence="2">The sequence shown here is derived from an EMBL/GenBank/DDBJ whole genome shotgun (WGS) entry which is preliminary data.</text>
</comment>
<organism evidence="2 3">
    <name type="scientific">Actinomadura napierensis</name>
    <dbReference type="NCBI Taxonomy" id="267854"/>
    <lineage>
        <taxon>Bacteria</taxon>
        <taxon>Bacillati</taxon>
        <taxon>Actinomycetota</taxon>
        <taxon>Actinomycetes</taxon>
        <taxon>Streptosporangiales</taxon>
        <taxon>Thermomonosporaceae</taxon>
        <taxon>Actinomadura</taxon>
    </lineage>
</organism>
<proteinExistence type="predicted"/>
<evidence type="ECO:0000256" key="1">
    <source>
        <dbReference type="SAM" id="MobiDB-lite"/>
    </source>
</evidence>
<evidence type="ECO:0000313" key="3">
    <source>
        <dbReference type="Proteomes" id="UP001501020"/>
    </source>
</evidence>
<dbReference type="RefSeq" id="WP_344284140.1">
    <property type="nucleotide sequence ID" value="NZ_BAAAMR010000180.1"/>
</dbReference>
<keyword evidence="3" id="KW-1185">Reference proteome</keyword>
<dbReference type="EMBL" id="BAAAMR010000180">
    <property type="protein sequence ID" value="GAA2169764.1"/>
    <property type="molecule type" value="Genomic_DNA"/>
</dbReference>
<protein>
    <recommendedName>
        <fullName evidence="4">GNAT family N-acetyltransferase</fullName>
    </recommendedName>
</protein>
<accession>A0ABP5M7R6</accession>
<evidence type="ECO:0000313" key="2">
    <source>
        <dbReference type="EMBL" id="GAA2169764.1"/>
    </source>
</evidence>
<gene>
    <name evidence="2" type="ORF">GCM10009727_93150</name>
</gene>
<sequence>MPVLAQPLADATGRTAPPERAPRAIGPTCAPAPAGHTLGTVTFPPADVAAIGRGYSCAAASVRRTDDLAALSGWLSGPRDRPMLLHAKVARNRPSWWLAEALPDAAAHADRYRAV</sequence>